<feature type="signal peptide" evidence="3">
    <location>
        <begin position="1"/>
        <end position="40"/>
    </location>
</feature>
<protein>
    <submittedName>
        <fullName evidence="4">Uncharacterized protein</fullName>
    </submittedName>
</protein>
<feature type="transmembrane region" description="Helical" evidence="2">
    <location>
        <begin position="455"/>
        <end position="474"/>
    </location>
</feature>
<keyword evidence="3" id="KW-0732">Signal</keyword>
<feature type="region of interest" description="Disordered" evidence="1">
    <location>
        <begin position="36"/>
        <end position="172"/>
    </location>
</feature>
<dbReference type="GeneID" id="95373026"/>
<feature type="compositionally biased region" description="Pro residues" evidence="1">
    <location>
        <begin position="82"/>
        <end position="112"/>
    </location>
</feature>
<accession>A0ABW6VL70</accession>
<dbReference type="RefSeq" id="WP_210857511.1">
    <property type="nucleotide sequence ID" value="NZ_JBEZFX010000019.1"/>
</dbReference>
<evidence type="ECO:0000313" key="5">
    <source>
        <dbReference type="Proteomes" id="UP001602287"/>
    </source>
</evidence>
<feature type="compositionally biased region" description="Low complexity" evidence="1">
    <location>
        <begin position="66"/>
        <end position="75"/>
    </location>
</feature>
<evidence type="ECO:0000256" key="2">
    <source>
        <dbReference type="SAM" id="Phobius"/>
    </source>
</evidence>
<name>A0ABW6VL70_9ACTN</name>
<organism evidence="4 5">
    <name type="scientific">Micromonospora parva</name>
    <dbReference type="NCBI Taxonomy" id="1464048"/>
    <lineage>
        <taxon>Bacteria</taxon>
        <taxon>Bacillati</taxon>
        <taxon>Actinomycetota</taxon>
        <taxon>Actinomycetes</taxon>
        <taxon>Micromonosporales</taxon>
        <taxon>Micromonosporaceae</taxon>
        <taxon>Micromonospora</taxon>
    </lineage>
</organism>
<keyword evidence="5" id="KW-1185">Reference proteome</keyword>
<feature type="compositionally biased region" description="Pro residues" evidence="1">
    <location>
        <begin position="125"/>
        <end position="155"/>
    </location>
</feature>
<comment type="caution">
    <text evidence="4">The sequence shown here is derived from an EMBL/GenBank/DDBJ whole genome shotgun (WGS) entry which is preliminary data.</text>
</comment>
<gene>
    <name evidence="4" type="ORF">ACFY3B_01675</name>
</gene>
<sequence length="494" mass="48972">MARVKAPPGKRAEGRRRTPVLALALGLFAALALGPAGASAATPDTEPVLSSAGPVNEPGDGPPTTPAQEPTPTEDPGGEPGPTEPAPETTAPPPETTPPAPVTTAPEVPPVPTTVAPAPGGTTRPPSPAPPVPPTPVAPPTPPAPATPPAPPVHPSAPGSAAPPRSPLGVQVTTGDVTLGEAYWNAARTAATLQVTVRNTGTTTQRIRLSYTLPVGLSDAGTKGCVAAGGGAYRCGAWTAEAGVRFSTVLRLRVAGTAWKQMPLSGSVRVIADAPGVAGEATDDQGFAVLFPPGPPVPGIALAADEVAFDISGSPGTLTLRLGNTGTVDAAGRVEVVLPAGVTVPTPPSGCVAVDPSRTRCDAGMVLAGTTAEVRLPVEATPQAQREAPLSGAVIGQLDPRSGPTRRVQMSFRITAAAALATPVVSPPAPTGSQGVLPAGAASGDGGLTSVQRTAVILIVVSTLLVVLALTLAMTSLRRRFGGPPPEPATNPAD</sequence>
<evidence type="ECO:0000256" key="1">
    <source>
        <dbReference type="SAM" id="MobiDB-lite"/>
    </source>
</evidence>
<keyword evidence="2" id="KW-0812">Transmembrane</keyword>
<keyword evidence="2" id="KW-0472">Membrane</keyword>
<dbReference type="EMBL" id="JBIAZM010000001">
    <property type="protein sequence ID" value="MFF5198300.1"/>
    <property type="molecule type" value="Genomic_DNA"/>
</dbReference>
<keyword evidence="2" id="KW-1133">Transmembrane helix</keyword>
<proteinExistence type="predicted"/>
<evidence type="ECO:0000256" key="3">
    <source>
        <dbReference type="SAM" id="SignalP"/>
    </source>
</evidence>
<feature type="chain" id="PRO_5045734031" evidence="3">
    <location>
        <begin position="41"/>
        <end position="494"/>
    </location>
</feature>
<reference evidence="4 5" key="1">
    <citation type="submission" date="2024-10" db="EMBL/GenBank/DDBJ databases">
        <title>The Natural Products Discovery Center: Release of the First 8490 Sequenced Strains for Exploring Actinobacteria Biosynthetic Diversity.</title>
        <authorList>
            <person name="Kalkreuter E."/>
            <person name="Kautsar S.A."/>
            <person name="Yang D."/>
            <person name="Bader C.D."/>
            <person name="Teijaro C.N."/>
            <person name="Fluegel L."/>
            <person name="Davis C.M."/>
            <person name="Simpson J.R."/>
            <person name="Lauterbach L."/>
            <person name="Steele A.D."/>
            <person name="Gui C."/>
            <person name="Meng S."/>
            <person name="Li G."/>
            <person name="Viehrig K."/>
            <person name="Ye F."/>
            <person name="Su P."/>
            <person name="Kiefer A.F."/>
            <person name="Nichols A."/>
            <person name="Cepeda A.J."/>
            <person name="Yan W."/>
            <person name="Fan B."/>
            <person name="Jiang Y."/>
            <person name="Adhikari A."/>
            <person name="Zheng C.-J."/>
            <person name="Schuster L."/>
            <person name="Cowan T.M."/>
            <person name="Smanski M.J."/>
            <person name="Chevrette M.G."/>
            <person name="De Carvalho L.P.S."/>
            <person name="Shen B."/>
        </authorList>
    </citation>
    <scope>NUCLEOTIDE SEQUENCE [LARGE SCALE GENOMIC DNA]</scope>
    <source>
        <strain evidence="4 5">NPDC000140</strain>
    </source>
</reference>
<dbReference type="Proteomes" id="UP001602287">
    <property type="component" value="Unassembled WGS sequence"/>
</dbReference>
<evidence type="ECO:0000313" key="4">
    <source>
        <dbReference type="EMBL" id="MFF5198300.1"/>
    </source>
</evidence>
<feature type="compositionally biased region" description="Low complexity" evidence="1">
    <location>
        <begin position="113"/>
        <end position="124"/>
    </location>
</feature>